<dbReference type="Gene3D" id="2.60.34.10">
    <property type="entry name" value="Substrate Binding Domain Of DNAk, Chain A, domain 1"/>
    <property type="match status" value="1"/>
</dbReference>
<dbReference type="InterPro" id="IPR013126">
    <property type="entry name" value="Hsp_70_fam"/>
</dbReference>
<keyword evidence="3" id="KW-0963">Cytoplasm</keyword>
<keyword evidence="4" id="KW-0547">Nucleotide-binding</keyword>
<name>A0AAD7ZB98_DIPPU</name>
<dbReference type="GO" id="GO:0005524">
    <property type="term" value="F:ATP binding"/>
    <property type="evidence" value="ECO:0007669"/>
    <property type="project" value="UniProtKB-KW"/>
</dbReference>
<dbReference type="Proteomes" id="UP001233999">
    <property type="component" value="Unassembled WGS sequence"/>
</dbReference>
<dbReference type="GO" id="GO:0140662">
    <property type="term" value="F:ATP-dependent protein folding chaperone"/>
    <property type="evidence" value="ECO:0007669"/>
    <property type="project" value="InterPro"/>
</dbReference>
<dbReference type="PANTHER" id="PTHR45639:SF32">
    <property type="entry name" value="HEAT SHOCK PROTEIN PDR13"/>
    <property type="match status" value="1"/>
</dbReference>
<evidence type="ECO:0000256" key="2">
    <source>
        <dbReference type="ARBA" id="ARBA00007381"/>
    </source>
</evidence>
<dbReference type="SUPFAM" id="SSF100920">
    <property type="entry name" value="Heat shock protein 70kD (HSP70), peptide-binding domain"/>
    <property type="match status" value="1"/>
</dbReference>
<evidence type="ECO:0000256" key="4">
    <source>
        <dbReference type="ARBA" id="ARBA00022741"/>
    </source>
</evidence>
<evidence type="ECO:0000256" key="5">
    <source>
        <dbReference type="ARBA" id="ARBA00022840"/>
    </source>
</evidence>
<sequence length="502" mass="55243">MAASFGIHVGNTTACLALFKDGKIEVIANDSGDRVTPAMVAFNESETIVGLAAKSGLARNGASIVMYNKRLLNENIEEADLERIIKTSACKLKNEEGNLKYEIRNGDKINCFTPEEVAVCIFKKMYEIASSALRSETDLRVVLSVPLYFQQNSRQLIMRSAEEAGFEVLQVISEPSAAVLAYGVGLTNLDEEHVCLVYRLGGESLDVTVIQVSSGMFTVCGSVHKSNLGGNKFTNILADYLAGEFRHKWKLDPQESRRSMIKLRSASEMCKQILSTMSTAHCFVESLCEGVDFSYNITRARFENLITSYLSEYTQPAQEVLEMSGFNRKAITKVILAGGAMKMPKMQQAVKEIFPEAELLSGISPDEVIATGAARQGGSLTRPFDPDCEHLAMEVPATSKPIYFKLPGQQDMKCIIPALTPVPVKRVHVHSVKSCESYLAVEVYEVDGDSCGAPFLLGKVELTDLVIPTKLSIEISLNSVGEMHVTVLDQKSQKKYIWKMET</sequence>
<dbReference type="GO" id="GO:0005829">
    <property type="term" value="C:cytosol"/>
    <property type="evidence" value="ECO:0007669"/>
    <property type="project" value="UniProtKB-SubCell"/>
</dbReference>
<dbReference type="InterPro" id="IPR029047">
    <property type="entry name" value="HSP70_peptide-bd_sf"/>
</dbReference>
<dbReference type="Gene3D" id="3.90.640.10">
    <property type="entry name" value="Actin, Chain A, domain 4"/>
    <property type="match status" value="1"/>
</dbReference>
<evidence type="ECO:0008006" key="9">
    <source>
        <dbReference type="Google" id="ProtNLM"/>
    </source>
</evidence>
<evidence type="ECO:0000256" key="1">
    <source>
        <dbReference type="ARBA" id="ARBA00004514"/>
    </source>
</evidence>
<reference evidence="7" key="2">
    <citation type="submission" date="2023-05" db="EMBL/GenBank/DDBJ databases">
        <authorList>
            <person name="Fouks B."/>
        </authorList>
    </citation>
    <scope>NUCLEOTIDE SEQUENCE</scope>
    <source>
        <strain evidence="7">Stay&amp;Tobe</strain>
        <tissue evidence="7">Testes</tissue>
    </source>
</reference>
<evidence type="ECO:0000256" key="6">
    <source>
        <dbReference type="ARBA" id="ARBA00023186"/>
    </source>
</evidence>
<organism evidence="7 8">
    <name type="scientific">Diploptera punctata</name>
    <name type="common">Pacific beetle cockroach</name>
    <dbReference type="NCBI Taxonomy" id="6984"/>
    <lineage>
        <taxon>Eukaryota</taxon>
        <taxon>Metazoa</taxon>
        <taxon>Ecdysozoa</taxon>
        <taxon>Arthropoda</taxon>
        <taxon>Hexapoda</taxon>
        <taxon>Insecta</taxon>
        <taxon>Pterygota</taxon>
        <taxon>Neoptera</taxon>
        <taxon>Polyneoptera</taxon>
        <taxon>Dictyoptera</taxon>
        <taxon>Blattodea</taxon>
        <taxon>Blaberoidea</taxon>
        <taxon>Blaberidae</taxon>
        <taxon>Diplopterinae</taxon>
        <taxon>Diploptera</taxon>
    </lineage>
</organism>
<dbReference type="SUPFAM" id="SSF53067">
    <property type="entry name" value="Actin-like ATPase domain"/>
    <property type="match status" value="2"/>
</dbReference>
<dbReference type="InterPro" id="IPR043129">
    <property type="entry name" value="ATPase_NBD"/>
</dbReference>
<dbReference type="InterPro" id="IPR042049">
    <property type="entry name" value="HSPA14_NBD"/>
</dbReference>
<evidence type="ECO:0000313" key="8">
    <source>
        <dbReference type="Proteomes" id="UP001233999"/>
    </source>
</evidence>
<dbReference type="Pfam" id="PF00012">
    <property type="entry name" value="HSP70"/>
    <property type="match status" value="1"/>
</dbReference>
<keyword evidence="8" id="KW-1185">Reference proteome</keyword>
<dbReference type="PRINTS" id="PR00301">
    <property type="entry name" value="HEATSHOCK70"/>
</dbReference>
<dbReference type="AlphaFoldDB" id="A0AAD7ZB98"/>
<comment type="caution">
    <text evidence="7">The sequence shown here is derived from an EMBL/GenBank/DDBJ whole genome shotgun (WGS) entry which is preliminary data.</text>
</comment>
<gene>
    <name evidence="7" type="ORF">L9F63_006444</name>
</gene>
<evidence type="ECO:0000256" key="3">
    <source>
        <dbReference type="ARBA" id="ARBA00022490"/>
    </source>
</evidence>
<proteinExistence type="inferred from homology"/>
<dbReference type="EMBL" id="JASPKZ010009381">
    <property type="protein sequence ID" value="KAJ9577007.1"/>
    <property type="molecule type" value="Genomic_DNA"/>
</dbReference>
<dbReference type="PANTHER" id="PTHR45639">
    <property type="entry name" value="HSC70CB, ISOFORM G-RELATED"/>
    <property type="match status" value="1"/>
</dbReference>
<dbReference type="GO" id="GO:0005634">
    <property type="term" value="C:nucleus"/>
    <property type="evidence" value="ECO:0007669"/>
    <property type="project" value="TreeGrafter"/>
</dbReference>
<dbReference type="CDD" id="cd10238">
    <property type="entry name" value="ASKHA_NBD_HSP70_HSPA14"/>
    <property type="match status" value="1"/>
</dbReference>
<evidence type="ECO:0000313" key="7">
    <source>
        <dbReference type="EMBL" id="KAJ9577007.1"/>
    </source>
</evidence>
<comment type="similarity">
    <text evidence="2">Belongs to the heat shock protein 70 family.</text>
</comment>
<accession>A0AAD7ZB98</accession>
<dbReference type="Gene3D" id="3.30.420.40">
    <property type="match status" value="2"/>
</dbReference>
<keyword evidence="5" id="KW-0067">ATP-binding</keyword>
<dbReference type="Gene3D" id="3.30.30.30">
    <property type="match status" value="1"/>
</dbReference>
<protein>
    <recommendedName>
        <fullName evidence="9">Heat shock 70 kDa protein 14</fullName>
    </recommendedName>
</protein>
<keyword evidence="6" id="KW-0143">Chaperone</keyword>
<dbReference type="FunFam" id="3.90.640.10:FF:000021">
    <property type="entry name" value="Heat shock protein 14"/>
    <property type="match status" value="1"/>
</dbReference>
<comment type="subcellular location">
    <subcellularLocation>
        <location evidence="1">Cytoplasm</location>
        <location evidence="1">Cytosol</location>
    </subcellularLocation>
</comment>
<reference evidence="7" key="1">
    <citation type="journal article" date="2023" name="IScience">
        <title>Live-bearing cockroach genome reveals convergent evolutionary mechanisms linked to viviparity in insects and beyond.</title>
        <authorList>
            <person name="Fouks B."/>
            <person name="Harrison M.C."/>
            <person name="Mikhailova A.A."/>
            <person name="Marchal E."/>
            <person name="English S."/>
            <person name="Carruthers M."/>
            <person name="Jennings E.C."/>
            <person name="Chiamaka E.L."/>
            <person name="Frigard R.A."/>
            <person name="Pippel M."/>
            <person name="Attardo G.M."/>
            <person name="Benoit J.B."/>
            <person name="Bornberg-Bauer E."/>
            <person name="Tobe S.S."/>
        </authorList>
    </citation>
    <scope>NUCLEOTIDE SEQUENCE</scope>
    <source>
        <strain evidence="7">Stay&amp;Tobe</strain>
    </source>
</reference>